<dbReference type="CDD" id="cd07377">
    <property type="entry name" value="WHTH_GntR"/>
    <property type="match status" value="1"/>
</dbReference>
<dbReference type="Gene3D" id="1.10.10.10">
    <property type="entry name" value="Winged helix-like DNA-binding domain superfamily/Winged helix DNA-binding domain"/>
    <property type="match status" value="1"/>
</dbReference>
<dbReference type="SMART" id="SM00345">
    <property type="entry name" value="HTH_GNTR"/>
    <property type="match status" value="1"/>
</dbReference>
<comment type="caution">
    <text evidence="5">The sequence shown here is derived from an EMBL/GenBank/DDBJ whole genome shotgun (WGS) entry which is preliminary data.</text>
</comment>
<dbReference type="RefSeq" id="WP_094458029.1">
    <property type="nucleotide sequence ID" value="NZ_NOXU01000032.1"/>
</dbReference>
<keyword evidence="6" id="KW-1185">Reference proteome</keyword>
<keyword evidence="2" id="KW-0238">DNA-binding</keyword>
<evidence type="ECO:0000256" key="2">
    <source>
        <dbReference type="ARBA" id="ARBA00023125"/>
    </source>
</evidence>
<accession>A0A255YRT8</accession>
<evidence type="ECO:0000256" key="1">
    <source>
        <dbReference type="ARBA" id="ARBA00023015"/>
    </source>
</evidence>
<feature type="domain" description="HTH gntR-type" evidence="4">
    <location>
        <begin position="12"/>
        <end position="80"/>
    </location>
</feature>
<protein>
    <submittedName>
        <fullName evidence="5">GntR family transcriptional regulator</fullName>
    </submittedName>
</protein>
<sequence>MSIARWAADRPLSNHEQIVRTLGLEILTGVYVPGANLPPEPALLSRFGISRTALREVLKTLSAKGLLISKTRVGTRVQDPMHWNYFDADVLAWKVSQGLDETLRRHLVEVRTALEPQGAALAAQRRTAADLAELRRCIAAMTDPGHDQRSFAQADLDFHVAVGTASGNPMMRSFAAVIEVALLASFSLTSPIDSPALQAQVVAAHAAIVDAIEARNAAAAAEAMRAVIQSGFDRA</sequence>
<evidence type="ECO:0000313" key="6">
    <source>
        <dbReference type="Proteomes" id="UP000216998"/>
    </source>
</evidence>
<evidence type="ECO:0000313" key="5">
    <source>
        <dbReference type="EMBL" id="OYQ31355.1"/>
    </source>
</evidence>
<dbReference type="Pfam" id="PF07729">
    <property type="entry name" value="FCD"/>
    <property type="match status" value="1"/>
</dbReference>
<dbReference type="PROSITE" id="PS50949">
    <property type="entry name" value="HTH_GNTR"/>
    <property type="match status" value="1"/>
</dbReference>
<dbReference type="InterPro" id="IPR000524">
    <property type="entry name" value="Tscrpt_reg_HTH_GntR"/>
</dbReference>
<dbReference type="InterPro" id="IPR036390">
    <property type="entry name" value="WH_DNA-bd_sf"/>
</dbReference>
<dbReference type="AlphaFoldDB" id="A0A255YRT8"/>
<dbReference type="InterPro" id="IPR008920">
    <property type="entry name" value="TF_FadR/GntR_C"/>
</dbReference>
<keyword evidence="1" id="KW-0805">Transcription regulation</keyword>
<dbReference type="InterPro" id="IPR036388">
    <property type="entry name" value="WH-like_DNA-bd_sf"/>
</dbReference>
<reference evidence="5 6" key="1">
    <citation type="submission" date="2017-07" db="EMBL/GenBank/DDBJ databases">
        <title>Niveispirillum cyanobacteriorum sp. nov., isolated from cyanobacterial aggregates in a eutrophic lake.</title>
        <authorList>
            <person name="Cai H."/>
        </authorList>
    </citation>
    <scope>NUCLEOTIDE SEQUENCE [LARGE SCALE GENOMIC DNA]</scope>
    <source>
        <strain evidence="6">TH1-14</strain>
    </source>
</reference>
<gene>
    <name evidence="5" type="ORF">CHU95_19510</name>
</gene>
<dbReference type="Pfam" id="PF00392">
    <property type="entry name" value="GntR"/>
    <property type="match status" value="1"/>
</dbReference>
<organism evidence="5 6">
    <name type="scientific">Niveispirillum lacus</name>
    <dbReference type="NCBI Taxonomy" id="1981099"/>
    <lineage>
        <taxon>Bacteria</taxon>
        <taxon>Pseudomonadati</taxon>
        <taxon>Pseudomonadota</taxon>
        <taxon>Alphaproteobacteria</taxon>
        <taxon>Rhodospirillales</taxon>
        <taxon>Azospirillaceae</taxon>
        <taxon>Niveispirillum</taxon>
    </lineage>
</organism>
<evidence type="ECO:0000256" key="3">
    <source>
        <dbReference type="ARBA" id="ARBA00023163"/>
    </source>
</evidence>
<proteinExistence type="predicted"/>
<evidence type="ECO:0000259" key="4">
    <source>
        <dbReference type="PROSITE" id="PS50949"/>
    </source>
</evidence>
<dbReference type="GO" id="GO:0003700">
    <property type="term" value="F:DNA-binding transcription factor activity"/>
    <property type="evidence" value="ECO:0007669"/>
    <property type="project" value="InterPro"/>
</dbReference>
<dbReference type="PRINTS" id="PR00035">
    <property type="entry name" value="HTHGNTR"/>
</dbReference>
<dbReference type="PANTHER" id="PTHR43537:SF44">
    <property type="entry name" value="GNTR FAMILY REGULATORY PROTEIN"/>
    <property type="match status" value="1"/>
</dbReference>
<dbReference type="Proteomes" id="UP000216998">
    <property type="component" value="Unassembled WGS sequence"/>
</dbReference>
<dbReference type="PANTHER" id="PTHR43537">
    <property type="entry name" value="TRANSCRIPTIONAL REGULATOR, GNTR FAMILY"/>
    <property type="match status" value="1"/>
</dbReference>
<name>A0A255YRT8_9PROT</name>
<dbReference type="InterPro" id="IPR011711">
    <property type="entry name" value="GntR_C"/>
</dbReference>
<dbReference type="GO" id="GO:0003677">
    <property type="term" value="F:DNA binding"/>
    <property type="evidence" value="ECO:0007669"/>
    <property type="project" value="UniProtKB-KW"/>
</dbReference>
<dbReference type="SUPFAM" id="SSF46785">
    <property type="entry name" value="Winged helix' DNA-binding domain"/>
    <property type="match status" value="1"/>
</dbReference>
<dbReference type="SUPFAM" id="SSF48008">
    <property type="entry name" value="GntR ligand-binding domain-like"/>
    <property type="match status" value="1"/>
</dbReference>
<dbReference type="OrthoDB" id="7339934at2"/>
<keyword evidence="3" id="KW-0804">Transcription</keyword>
<dbReference type="Gene3D" id="1.20.120.530">
    <property type="entry name" value="GntR ligand-binding domain-like"/>
    <property type="match status" value="1"/>
</dbReference>
<dbReference type="EMBL" id="NOXU01000032">
    <property type="protein sequence ID" value="OYQ31355.1"/>
    <property type="molecule type" value="Genomic_DNA"/>
</dbReference>
<dbReference type="SMART" id="SM00895">
    <property type="entry name" value="FCD"/>
    <property type="match status" value="1"/>
</dbReference>